<feature type="domain" description="Aldehyde dehydrogenase" evidence="5">
    <location>
        <begin position="25"/>
        <end position="78"/>
    </location>
</feature>
<dbReference type="Gene3D" id="3.40.309.10">
    <property type="entry name" value="Aldehyde Dehydrogenase, Chain A, domain 2"/>
    <property type="match status" value="1"/>
</dbReference>
<proteinExistence type="inferred from homology"/>
<dbReference type="InterPro" id="IPR015590">
    <property type="entry name" value="Aldehyde_DH_dom"/>
</dbReference>
<evidence type="ECO:0000256" key="2">
    <source>
        <dbReference type="ARBA" id="ARBA00023002"/>
    </source>
</evidence>
<accession>A0ABQ6WBZ7</accession>
<dbReference type="InterPro" id="IPR016160">
    <property type="entry name" value="Ald_DH_CS_CYS"/>
</dbReference>
<feature type="domain" description="Aldehyde dehydrogenase" evidence="5">
    <location>
        <begin position="184"/>
        <end position="468"/>
    </location>
</feature>
<gene>
    <name evidence="6" type="ORF">BDV36DRAFT_298946</name>
</gene>
<dbReference type="InterPro" id="IPR016163">
    <property type="entry name" value="Ald_DH_C"/>
</dbReference>
<dbReference type="SUPFAM" id="SSF53720">
    <property type="entry name" value="ALDH-like"/>
    <property type="match status" value="1"/>
</dbReference>
<reference evidence="6 7" key="1">
    <citation type="submission" date="2019-04" db="EMBL/GenBank/DDBJ databases">
        <authorList>
            <consortium name="DOE Joint Genome Institute"/>
            <person name="Mondo S."/>
            <person name="Kjaerbolling I."/>
            <person name="Vesth T."/>
            <person name="Frisvad J.C."/>
            <person name="Nybo J.L."/>
            <person name="Theobald S."/>
            <person name="Kildgaard S."/>
            <person name="Isbrandt T."/>
            <person name="Kuo A."/>
            <person name="Sato A."/>
            <person name="Lyhne E.K."/>
            <person name="Kogle M.E."/>
            <person name="Wiebenga A."/>
            <person name="Kun R.S."/>
            <person name="Lubbers R.J."/>
            <person name="Makela M.R."/>
            <person name="Barry K."/>
            <person name="Chovatia M."/>
            <person name="Clum A."/>
            <person name="Daum C."/>
            <person name="Haridas S."/>
            <person name="He G."/>
            <person name="LaButti K."/>
            <person name="Lipzen A."/>
            <person name="Riley R."/>
            <person name="Salamov A."/>
            <person name="Simmons B.A."/>
            <person name="Magnuson J.K."/>
            <person name="Henrissat B."/>
            <person name="Mortensen U.H."/>
            <person name="Larsen T.O."/>
            <person name="Devries R.P."/>
            <person name="Grigoriev I.V."/>
            <person name="Machida M."/>
            <person name="Baker S.E."/>
            <person name="Andersen M.R."/>
            <person name="Cantor M.N."/>
            <person name="Hua S.X."/>
        </authorList>
    </citation>
    <scope>NUCLEOTIDE SEQUENCE [LARGE SCALE GENOMIC DNA]</scope>
    <source>
        <strain evidence="6 7">CBS 117616</strain>
    </source>
</reference>
<organism evidence="6 7">
    <name type="scientific">Aspergillus pseudocaelatus</name>
    <dbReference type="NCBI Taxonomy" id="1825620"/>
    <lineage>
        <taxon>Eukaryota</taxon>
        <taxon>Fungi</taxon>
        <taxon>Dikarya</taxon>
        <taxon>Ascomycota</taxon>
        <taxon>Pezizomycotina</taxon>
        <taxon>Eurotiomycetes</taxon>
        <taxon>Eurotiomycetidae</taxon>
        <taxon>Eurotiales</taxon>
        <taxon>Aspergillaceae</taxon>
        <taxon>Aspergillus</taxon>
        <taxon>Aspergillus subgen. Circumdati</taxon>
    </lineage>
</organism>
<dbReference type="EMBL" id="ML735784">
    <property type="protein sequence ID" value="KAE8414500.1"/>
    <property type="molecule type" value="Genomic_DNA"/>
</dbReference>
<sequence length="474" mass="50526">MSATTADQQPIETRLFIYGQFQPATDGKTFKLINPYTHEPVADVHEASEQDVDKAVAAAKAAFPAWRDLSPDDRGVHLKMGKPVSLYIEGKVAADAFAYYAEAGWHAQGPSSVNTPGLLSLSLRKPYGVVGAIIPWNMPLALLSFKVAPALAAGNTAVLKSSEKAPLTVSFSQSRLLQVSIHSDISSVTVSFAAKLIAEAGFPPGVVNIISGFGSPAGSAISSHMDPRAKKIQITAAESNMKVIHLELGGKTPAIIFEDADIEKAAEKTQFSIVFTSGQTCIANSRIYVQESVADKFIAVFKEKFGAAARIGNPPEPTTNHGPQADNIQYERVKSYLEVGKKDGKLTMGGDGGKGFIKPTIFENVPGDSQLMKEEVFGPVVAINTFKTEEEAIERANASEFGLYASVFTKDMDRAVRLSKLLEAGTVGVNCTSPTMVKDMPIGGYKQSGLGREGLLSGLDSYLETKTVLISSSS</sequence>
<comment type="similarity">
    <text evidence="1">Belongs to the aldehyde dehydrogenase family.</text>
</comment>
<keyword evidence="7" id="KW-1185">Reference proteome</keyword>
<dbReference type="InterPro" id="IPR016162">
    <property type="entry name" value="Ald_DH_N"/>
</dbReference>
<evidence type="ECO:0000256" key="1">
    <source>
        <dbReference type="ARBA" id="ARBA00009986"/>
    </source>
</evidence>
<evidence type="ECO:0000259" key="5">
    <source>
        <dbReference type="Pfam" id="PF00171"/>
    </source>
</evidence>
<name>A0ABQ6WBZ7_9EURO</name>
<evidence type="ECO:0000313" key="6">
    <source>
        <dbReference type="EMBL" id="KAE8414500.1"/>
    </source>
</evidence>
<dbReference type="EC" id="1.2.1.3" evidence="3"/>
<evidence type="ECO:0000256" key="4">
    <source>
        <dbReference type="ARBA" id="ARBA00049194"/>
    </source>
</evidence>
<comment type="catalytic activity">
    <reaction evidence="4">
        <text>an aldehyde + NAD(+) + H2O = a carboxylate + NADH + 2 H(+)</text>
        <dbReference type="Rhea" id="RHEA:16185"/>
        <dbReference type="ChEBI" id="CHEBI:15377"/>
        <dbReference type="ChEBI" id="CHEBI:15378"/>
        <dbReference type="ChEBI" id="CHEBI:17478"/>
        <dbReference type="ChEBI" id="CHEBI:29067"/>
        <dbReference type="ChEBI" id="CHEBI:57540"/>
        <dbReference type="ChEBI" id="CHEBI:57945"/>
        <dbReference type="EC" id="1.2.1.3"/>
    </reaction>
</comment>
<evidence type="ECO:0000313" key="7">
    <source>
        <dbReference type="Proteomes" id="UP000325395"/>
    </source>
</evidence>
<dbReference type="Proteomes" id="UP000325395">
    <property type="component" value="Unassembled WGS sequence"/>
</dbReference>
<feature type="domain" description="Aldehyde dehydrogenase" evidence="5">
    <location>
        <begin position="79"/>
        <end position="169"/>
    </location>
</feature>
<keyword evidence="2" id="KW-0560">Oxidoreductase</keyword>
<dbReference type="PROSITE" id="PS00070">
    <property type="entry name" value="ALDEHYDE_DEHYDR_CYS"/>
    <property type="match status" value="1"/>
</dbReference>
<dbReference type="Pfam" id="PF00171">
    <property type="entry name" value="Aldedh"/>
    <property type="match status" value="3"/>
</dbReference>
<dbReference type="PANTHER" id="PTHR11699">
    <property type="entry name" value="ALDEHYDE DEHYDROGENASE-RELATED"/>
    <property type="match status" value="1"/>
</dbReference>
<evidence type="ECO:0000256" key="3">
    <source>
        <dbReference type="ARBA" id="ARBA00024226"/>
    </source>
</evidence>
<dbReference type="InterPro" id="IPR016161">
    <property type="entry name" value="Ald_DH/histidinol_DH"/>
</dbReference>
<dbReference type="Gene3D" id="3.40.605.10">
    <property type="entry name" value="Aldehyde Dehydrogenase, Chain A, domain 1"/>
    <property type="match status" value="2"/>
</dbReference>
<protein>
    <recommendedName>
        <fullName evidence="3">aldehyde dehydrogenase (NAD(+))</fullName>
        <ecNumber evidence="3">1.2.1.3</ecNumber>
    </recommendedName>
</protein>